<feature type="domain" description="YTH" evidence="2">
    <location>
        <begin position="385"/>
        <end position="522"/>
    </location>
</feature>
<feature type="compositionally biased region" description="Acidic residues" evidence="1">
    <location>
        <begin position="275"/>
        <end position="288"/>
    </location>
</feature>
<dbReference type="PANTHER" id="PTHR12357:SF3">
    <property type="entry name" value="YTH DOMAIN-CONTAINING PROTEIN 1"/>
    <property type="match status" value="1"/>
</dbReference>
<dbReference type="CDD" id="cd21134">
    <property type="entry name" value="YTH"/>
    <property type="match status" value="1"/>
</dbReference>
<proteinExistence type="predicted"/>
<organism evidence="3 4">
    <name type="scientific">Tegillarca granosa</name>
    <name type="common">Malaysian cockle</name>
    <name type="synonym">Anadara granosa</name>
    <dbReference type="NCBI Taxonomy" id="220873"/>
    <lineage>
        <taxon>Eukaryota</taxon>
        <taxon>Metazoa</taxon>
        <taxon>Spiralia</taxon>
        <taxon>Lophotrochozoa</taxon>
        <taxon>Mollusca</taxon>
        <taxon>Bivalvia</taxon>
        <taxon>Autobranchia</taxon>
        <taxon>Pteriomorphia</taxon>
        <taxon>Arcoida</taxon>
        <taxon>Arcoidea</taxon>
        <taxon>Arcidae</taxon>
        <taxon>Tegillarca</taxon>
    </lineage>
</organism>
<keyword evidence="4" id="KW-1185">Reference proteome</keyword>
<name>A0ABQ9ERW2_TEGGR</name>
<sequence>MVDVGLKSTVMIMSKADFTRPQCTKRKSEIHKRIKNIQDIMSAESADSKGGDTDLVNVLDDILDGNPGDIDWNADIGDHDKANTVKPTVKATKTVKTVKSANKSTAAAKAKLIKAKGKVTTKGGKTVVKKVVKKEEVVPEKEEEPAEVPAEESEAVEVTPVEEAREEAVSPKKTNSAKAKEEKPVKVKKVVSKPTPAKQAKKVPKKAVAKKQEKVEKLSDEEVLARAEELLNETEEKFSEGLADTEDAQPSTEGMETHDYDTRSEASGMGNSSLSEEEEEEEDEDDLSESGIMSWDKKYDLCVLSIIHVGSELDGDEEEGKTTKKGKKRGISPIEWDRNSEDKSEEEEEEEAGEEAKSDDAKSEKSESSTSRYISSRMKYIFRNARFFLIKSNNHENVALAKAKGVWSTPPQNEIKLNQAYRSCDNVILIFSVKESGKFQGFARIADESTKDHPPIRWVLPPGLSARALSGVFKLDWINRRDLAFTKTTHLHNSWNDNKPVKIGRDGQEIEPRCGETLCKMFPSDDNVDLTSIVRKARKASRGLKVIEDRRDSFRGGRRGDLSSGVVNNAMSSTTITYSRSISNTHNGMF</sequence>
<reference evidence="3 4" key="1">
    <citation type="submission" date="2022-12" db="EMBL/GenBank/DDBJ databases">
        <title>Chromosome-level genome of Tegillarca granosa.</title>
        <authorList>
            <person name="Kim J."/>
        </authorList>
    </citation>
    <scope>NUCLEOTIDE SEQUENCE [LARGE SCALE GENOMIC DNA]</scope>
    <source>
        <strain evidence="3">Teg-2019</strain>
        <tissue evidence="3">Adductor muscle</tissue>
    </source>
</reference>
<feature type="region of interest" description="Disordered" evidence="1">
    <location>
        <begin position="313"/>
        <end position="370"/>
    </location>
</feature>
<feature type="region of interest" description="Disordered" evidence="1">
    <location>
        <begin position="138"/>
        <end position="291"/>
    </location>
</feature>
<evidence type="ECO:0000313" key="4">
    <source>
        <dbReference type="Proteomes" id="UP001217089"/>
    </source>
</evidence>
<dbReference type="PANTHER" id="PTHR12357">
    <property type="entry name" value="YTH YT521-B HOMOLOGY DOMAIN-CONTAINING"/>
    <property type="match status" value="1"/>
</dbReference>
<evidence type="ECO:0000259" key="2">
    <source>
        <dbReference type="PROSITE" id="PS50882"/>
    </source>
</evidence>
<dbReference type="InterPro" id="IPR007275">
    <property type="entry name" value="YTH_domain"/>
</dbReference>
<dbReference type="PROSITE" id="PS50882">
    <property type="entry name" value="YTH"/>
    <property type="match status" value="1"/>
</dbReference>
<feature type="compositionally biased region" description="Acidic residues" evidence="1">
    <location>
        <begin position="141"/>
        <end position="155"/>
    </location>
</feature>
<dbReference type="Proteomes" id="UP001217089">
    <property type="component" value="Unassembled WGS sequence"/>
</dbReference>
<dbReference type="Pfam" id="PF04146">
    <property type="entry name" value="YTH"/>
    <property type="match status" value="1"/>
</dbReference>
<evidence type="ECO:0000313" key="3">
    <source>
        <dbReference type="EMBL" id="KAJ8306295.1"/>
    </source>
</evidence>
<accession>A0ABQ9ERW2</accession>
<dbReference type="Gene3D" id="3.10.590.10">
    <property type="entry name" value="ph1033 like domains"/>
    <property type="match status" value="1"/>
</dbReference>
<feature type="compositionally biased region" description="Basic and acidic residues" evidence="1">
    <location>
        <begin position="255"/>
        <end position="264"/>
    </location>
</feature>
<dbReference type="InterPro" id="IPR045168">
    <property type="entry name" value="YTH_prot"/>
</dbReference>
<feature type="compositionally biased region" description="Basic and acidic residues" evidence="1">
    <location>
        <begin position="210"/>
        <end position="239"/>
    </location>
</feature>
<feature type="compositionally biased region" description="Basic residues" evidence="1">
    <location>
        <begin position="199"/>
        <end position="209"/>
    </location>
</feature>
<evidence type="ECO:0000256" key="1">
    <source>
        <dbReference type="SAM" id="MobiDB-lite"/>
    </source>
</evidence>
<dbReference type="EMBL" id="JARBDR010000813">
    <property type="protein sequence ID" value="KAJ8306295.1"/>
    <property type="molecule type" value="Genomic_DNA"/>
</dbReference>
<protein>
    <recommendedName>
        <fullName evidence="2">YTH domain-containing protein</fullName>
    </recommendedName>
</protein>
<comment type="caution">
    <text evidence="3">The sequence shown here is derived from an EMBL/GenBank/DDBJ whole genome shotgun (WGS) entry which is preliminary data.</text>
</comment>
<gene>
    <name evidence="3" type="ORF">KUTeg_016840</name>
</gene>
<feature type="compositionally biased region" description="Acidic residues" evidence="1">
    <location>
        <begin position="343"/>
        <end position="353"/>
    </location>
</feature>
<feature type="compositionally biased region" description="Basic and acidic residues" evidence="1">
    <location>
        <begin position="354"/>
        <end position="367"/>
    </location>
</feature>